<dbReference type="STRING" id="349521.HCH_05773"/>
<dbReference type="KEGG" id="hch:HCH_05773"/>
<name>Q2SAA0_HAHCH</name>
<protein>
    <submittedName>
        <fullName evidence="5">Predicted dehydrogenase and related protein</fullName>
    </submittedName>
</protein>
<evidence type="ECO:0000313" key="6">
    <source>
        <dbReference type="Proteomes" id="UP000000238"/>
    </source>
</evidence>
<dbReference type="InterPro" id="IPR030827">
    <property type="entry name" value="Myo_inos_IolG"/>
</dbReference>
<dbReference type="PANTHER" id="PTHR42840">
    <property type="entry name" value="NAD(P)-BINDING ROSSMANN-FOLD SUPERFAMILY PROTEIN-RELATED"/>
    <property type="match status" value="1"/>
</dbReference>
<evidence type="ECO:0000313" key="5">
    <source>
        <dbReference type="EMBL" id="ABC32424.1"/>
    </source>
</evidence>
<comment type="similarity">
    <text evidence="1">Belongs to the Gfo/Idh/MocA family.</text>
</comment>
<dbReference type="AlphaFoldDB" id="Q2SAA0"/>
<dbReference type="Proteomes" id="UP000000238">
    <property type="component" value="Chromosome"/>
</dbReference>
<dbReference type="PANTHER" id="PTHR42840:SF3">
    <property type="entry name" value="BINDING ROSSMANN FOLD OXIDOREDUCTASE, PUTATIVE (AFU_ORTHOLOGUE AFUA_2G10240)-RELATED"/>
    <property type="match status" value="1"/>
</dbReference>
<dbReference type="OrthoDB" id="9801953at2"/>
<dbReference type="RefSeq" id="WP_011399483.1">
    <property type="nucleotide sequence ID" value="NC_007645.1"/>
</dbReference>
<evidence type="ECO:0000259" key="4">
    <source>
        <dbReference type="Pfam" id="PF22725"/>
    </source>
</evidence>
<feature type="domain" description="Gfo/Idh/MocA-like oxidoreductase N-terminal" evidence="3">
    <location>
        <begin position="2"/>
        <end position="119"/>
    </location>
</feature>
<sequence length="326" mass="35042">MIRISLLGAGRIGVIHALNAKANLNVDLRYIADPREEAARDLAEKVGAKVVDVNAAINADDVDAVIIATSTNTHAELSHAALNAGKAVFCEKPIDLDINSASGVAEHVQQSGLPYFVAFNRRFDPSFAALQRGLSDLGKLEQLVITSRDPSPPPVEYIKVSGGLFRDMTIHDFDMALWLLNEPLRDVHAIGSCQVDPAIGQAGDIDTATITLTTVSGAQCVILNSRRAAYGYDQRVEAFGARGMLQAHNIKPTQLHRFGAEGENSDRLEDFFLQRYAAAYQAEMAAFVQALVTQSPMPVSVQDGVNALKLANAAYASLEQGKPVGF</sequence>
<dbReference type="Gene3D" id="3.40.50.720">
    <property type="entry name" value="NAD(P)-binding Rossmann-like Domain"/>
    <property type="match status" value="1"/>
</dbReference>
<dbReference type="EMBL" id="CP000155">
    <property type="protein sequence ID" value="ABC32424.1"/>
    <property type="molecule type" value="Genomic_DNA"/>
</dbReference>
<keyword evidence="6" id="KW-1185">Reference proteome</keyword>
<dbReference type="Pfam" id="PF01408">
    <property type="entry name" value="GFO_IDH_MocA"/>
    <property type="match status" value="1"/>
</dbReference>
<dbReference type="eggNOG" id="COG0673">
    <property type="taxonomic scope" value="Bacteria"/>
</dbReference>
<gene>
    <name evidence="5" type="ordered locus">HCH_05773</name>
</gene>
<keyword evidence="2" id="KW-0560">Oxidoreductase</keyword>
<proteinExistence type="inferred from homology"/>
<reference evidence="5 6" key="1">
    <citation type="journal article" date="2005" name="Nucleic Acids Res.">
        <title>Genomic blueprint of Hahella chejuensis, a marine microbe producing an algicidal agent.</title>
        <authorList>
            <person name="Jeong H."/>
            <person name="Yim J.H."/>
            <person name="Lee C."/>
            <person name="Choi S.-H."/>
            <person name="Park Y.K."/>
            <person name="Yoon S.H."/>
            <person name="Hur C.-G."/>
            <person name="Kang H.-Y."/>
            <person name="Kim D."/>
            <person name="Lee H.H."/>
            <person name="Park K.H."/>
            <person name="Park S.-H."/>
            <person name="Park H.-S."/>
            <person name="Lee H.K."/>
            <person name="Oh T.K."/>
            <person name="Kim J.F."/>
        </authorList>
    </citation>
    <scope>NUCLEOTIDE SEQUENCE [LARGE SCALE GENOMIC DNA]</scope>
    <source>
        <strain evidence="5 6">KCTC 2396</strain>
    </source>
</reference>
<feature type="domain" description="GFO/IDH/MocA-like oxidoreductase" evidence="4">
    <location>
        <begin position="136"/>
        <end position="245"/>
    </location>
</feature>
<dbReference type="NCBIfam" id="TIGR04380">
    <property type="entry name" value="myo_inos_iolG"/>
    <property type="match status" value="1"/>
</dbReference>
<organism evidence="5 6">
    <name type="scientific">Hahella chejuensis (strain KCTC 2396)</name>
    <dbReference type="NCBI Taxonomy" id="349521"/>
    <lineage>
        <taxon>Bacteria</taxon>
        <taxon>Pseudomonadati</taxon>
        <taxon>Pseudomonadota</taxon>
        <taxon>Gammaproteobacteria</taxon>
        <taxon>Oceanospirillales</taxon>
        <taxon>Hahellaceae</taxon>
        <taxon>Hahella</taxon>
    </lineage>
</organism>
<dbReference type="InterPro" id="IPR000683">
    <property type="entry name" value="Gfo/Idh/MocA-like_OxRdtase_N"/>
</dbReference>
<evidence type="ECO:0000256" key="1">
    <source>
        <dbReference type="ARBA" id="ARBA00010928"/>
    </source>
</evidence>
<evidence type="ECO:0000256" key="2">
    <source>
        <dbReference type="ARBA" id="ARBA00023002"/>
    </source>
</evidence>
<dbReference type="SUPFAM" id="SSF55347">
    <property type="entry name" value="Glyceraldehyde-3-phosphate dehydrogenase-like, C-terminal domain"/>
    <property type="match status" value="1"/>
</dbReference>
<dbReference type="HOGENOM" id="CLU_023194_0_3_6"/>
<dbReference type="GO" id="GO:0000166">
    <property type="term" value="F:nucleotide binding"/>
    <property type="evidence" value="ECO:0007669"/>
    <property type="project" value="InterPro"/>
</dbReference>
<dbReference type="GO" id="GO:0016491">
    <property type="term" value="F:oxidoreductase activity"/>
    <property type="evidence" value="ECO:0007669"/>
    <property type="project" value="UniProtKB-KW"/>
</dbReference>
<dbReference type="SUPFAM" id="SSF51735">
    <property type="entry name" value="NAD(P)-binding Rossmann-fold domains"/>
    <property type="match status" value="1"/>
</dbReference>
<dbReference type="InterPro" id="IPR055170">
    <property type="entry name" value="GFO_IDH_MocA-like_dom"/>
</dbReference>
<dbReference type="Gene3D" id="3.30.360.10">
    <property type="entry name" value="Dihydrodipicolinate Reductase, domain 2"/>
    <property type="match status" value="1"/>
</dbReference>
<dbReference type="Pfam" id="PF22725">
    <property type="entry name" value="GFO_IDH_MocA_C3"/>
    <property type="match status" value="1"/>
</dbReference>
<dbReference type="InterPro" id="IPR036291">
    <property type="entry name" value="NAD(P)-bd_dom_sf"/>
</dbReference>
<evidence type="ECO:0000259" key="3">
    <source>
        <dbReference type="Pfam" id="PF01408"/>
    </source>
</evidence>
<accession>Q2SAA0</accession>